<dbReference type="InterPro" id="IPR036271">
    <property type="entry name" value="Tet_transcr_reg_TetR-rel_C_sf"/>
</dbReference>
<keyword evidence="1" id="KW-0805">Transcription regulation</keyword>
<gene>
    <name evidence="6" type="ORF">F0L74_16390</name>
</gene>
<evidence type="ECO:0000256" key="1">
    <source>
        <dbReference type="ARBA" id="ARBA00023015"/>
    </source>
</evidence>
<dbReference type="RefSeq" id="WP_149838990.1">
    <property type="nucleotide sequence ID" value="NZ_VUOC01000003.1"/>
</dbReference>
<protein>
    <submittedName>
        <fullName evidence="6">TetR/AcrR family transcriptional regulator</fullName>
    </submittedName>
</protein>
<dbReference type="PRINTS" id="PR00455">
    <property type="entry name" value="HTHTETR"/>
</dbReference>
<feature type="DNA-binding region" description="H-T-H motif" evidence="4">
    <location>
        <begin position="35"/>
        <end position="54"/>
    </location>
</feature>
<dbReference type="SUPFAM" id="SSF46689">
    <property type="entry name" value="Homeodomain-like"/>
    <property type="match status" value="1"/>
</dbReference>
<dbReference type="PROSITE" id="PS50977">
    <property type="entry name" value="HTH_TETR_2"/>
    <property type="match status" value="1"/>
</dbReference>
<dbReference type="InterPro" id="IPR050109">
    <property type="entry name" value="HTH-type_TetR-like_transc_reg"/>
</dbReference>
<name>A0A5B2VT71_9BACT</name>
<reference evidence="6 7" key="1">
    <citation type="submission" date="2019-09" db="EMBL/GenBank/DDBJ databases">
        <title>Chitinophaga ginsengihumi sp. nov., isolated from soil of ginseng rhizosphere.</title>
        <authorList>
            <person name="Lee J."/>
        </authorList>
    </citation>
    <scope>NUCLEOTIDE SEQUENCE [LARGE SCALE GENOMIC DNA]</scope>
    <source>
        <strain evidence="6 7">BN140078</strain>
    </source>
</reference>
<organism evidence="6 7">
    <name type="scientific">Chitinophaga agrisoli</name>
    <dbReference type="NCBI Taxonomy" id="2607653"/>
    <lineage>
        <taxon>Bacteria</taxon>
        <taxon>Pseudomonadati</taxon>
        <taxon>Bacteroidota</taxon>
        <taxon>Chitinophagia</taxon>
        <taxon>Chitinophagales</taxon>
        <taxon>Chitinophagaceae</taxon>
        <taxon>Chitinophaga</taxon>
    </lineage>
</organism>
<evidence type="ECO:0000313" key="7">
    <source>
        <dbReference type="Proteomes" id="UP000324611"/>
    </source>
</evidence>
<dbReference type="EMBL" id="VUOC01000003">
    <property type="protein sequence ID" value="KAA2241476.1"/>
    <property type="molecule type" value="Genomic_DNA"/>
</dbReference>
<accession>A0A5B2VT71</accession>
<dbReference type="Proteomes" id="UP000324611">
    <property type="component" value="Unassembled WGS sequence"/>
</dbReference>
<dbReference type="Pfam" id="PF00440">
    <property type="entry name" value="TetR_N"/>
    <property type="match status" value="1"/>
</dbReference>
<evidence type="ECO:0000256" key="4">
    <source>
        <dbReference type="PROSITE-ProRule" id="PRU00335"/>
    </source>
</evidence>
<dbReference type="Gene3D" id="1.10.357.10">
    <property type="entry name" value="Tetracycline Repressor, domain 2"/>
    <property type="match status" value="1"/>
</dbReference>
<keyword evidence="2 4" id="KW-0238">DNA-binding</keyword>
<dbReference type="PANTHER" id="PTHR30055:SF212">
    <property type="entry name" value="TETR-FAMILY FAMILY TRANSCRIPTIONAL REGULATOR"/>
    <property type="match status" value="1"/>
</dbReference>
<evidence type="ECO:0000256" key="2">
    <source>
        <dbReference type="ARBA" id="ARBA00023125"/>
    </source>
</evidence>
<proteinExistence type="predicted"/>
<dbReference type="InterPro" id="IPR001647">
    <property type="entry name" value="HTH_TetR"/>
</dbReference>
<evidence type="ECO:0000256" key="3">
    <source>
        <dbReference type="ARBA" id="ARBA00023163"/>
    </source>
</evidence>
<dbReference type="InterPro" id="IPR025996">
    <property type="entry name" value="MT1864/Rv1816-like_C"/>
</dbReference>
<dbReference type="PANTHER" id="PTHR30055">
    <property type="entry name" value="HTH-TYPE TRANSCRIPTIONAL REGULATOR RUTR"/>
    <property type="match status" value="1"/>
</dbReference>
<evidence type="ECO:0000259" key="5">
    <source>
        <dbReference type="PROSITE" id="PS50977"/>
    </source>
</evidence>
<dbReference type="SUPFAM" id="SSF48498">
    <property type="entry name" value="Tetracyclin repressor-like, C-terminal domain"/>
    <property type="match status" value="1"/>
</dbReference>
<dbReference type="GO" id="GO:0003700">
    <property type="term" value="F:DNA-binding transcription factor activity"/>
    <property type="evidence" value="ECO:0007669"/>
    <property type="project" value="TreeGrafter"/>
</dbReference>
<dbReference type="GO" id="GO:0000976">
    <property type="term" value="F:transcription cis-regulatory region binding"/>
    <property type="evidence" value="ECO:0007669"/>
    <property type="project" value="TreeGrafter"/>
</dbReference>
<comment type="caution">
    <text evidence="6">The sequence shown here is derived from an EMBL/GenBank/DDBJ whole genome shotgun (WGS) entry which is preliminary data.</text>
</comment>
<reference evidence="6 7" key="2">
    <citation type="submission" date="2019-09" db="EMBL/GenBank/DDBJ databases">
        <authorList>
            <person name="Jin C."/>
        </authorList>
    </citation>
    <scope>NUCLEOTIDE SEQUENCE [LARGE SCALE GENOMIC DNA]</scope>
    <source>
        <strain evidence="6 7">BN140078</strain>
    </source>
</reference>
<dbReference type="InterPro" id="IPR009057">
    <property type="entry name" value="Homeodomain-like_sf"/>
</dbReference>
<dbReference type="Pfam" id="PF13305">
    <property type="entry name" value="TetR_C_33"/>
    <property type="match status" value="1"/>
</dbReference>
<evidence type="ECO:0000313" key="6">
    <source>
        <dbReference type="EMBL" id="KAA2241476.1"/>
    </source>
</evidence>
<keyword evidence="7" id="KW-1185">Reference proteome</keyword>
<feature type="domain" description="HTH tetR-type" evidence="5">
    <location>
        <begin position="12"/>
        <end position="72"/>
    </location>
</feature>
<sequence length="199" mass="23033">MGITERKQRQKEEVRASILEAAWKLVNEEGWQALSIRKIADAIEYSVPVVYDHFENKDAIIAEFNKKGFQLLRDQLVTYRQRYQEPEQQLEAVGAGYWDFAFQHREYYRLMFSLGVPTCESARKIPEVEDCMHVIQCAIDEVIHRCGYPGIDHFLKFQAFLSMIHGLVSINMIGPANKEDFNKLILQDLISGFIKGCKA</sequence>
<dbReference type="AlphaFoldDB" id="A0A5B2VT71"/>
<keyword evidence="3" id="KW-0804">Transcription</keyword>